<keyword evidence="9" id="KW-0479">Metal-binding</keyword>
<comment type="similarity">
    <text evidence="8">In the C-terminal section; belongs to the anthranilate phosphoribosyltransferase family.</text>
</comment>
<feature type="binding site" evidence="9">
    <location>
        <position position="165"/>
    </location>
    <ligand>
        <name>anthranilate</name>
        <dbReference type="ChEBI" id="CHEBI:16567"/>
        <label>2</label>
    </ligand>
</feature>
<keyword evidence="13" id="KW-1185">Reference proteome</keyword>
<comment type="caution">
    <text evidence="12">The sequence shown here is derived from an EMBL/GenBank/DDBJ whole genome shotgun (WGS) entry which is preliminary data.</text>
</comment>
<evidence type="ECO:0000256" key="7">
    <source>
        <dbReference type="ARBA" id="ARBA00052328"/>
    </source>
</evidence>
<evidence type="ECO:0000259" key="10">
    <source>
        <dbReference type="Pfam" id="PF00591"/>
    </source>
</evidence>
<keyword evidence="2 9" id="KW-0028">Amino-acid biosynthesis</keyword>
<feature type="binding site" evidence="9">
    <location>
        <position position="119"/>
    </location>
    <ligand>
        <name>5-phospho-alpha-D-ribose 1-diphosphate</name>
        <dbReference type="ChEBI" id="CHEBI:58017"/>
    </ligand>
</feature>
<dbReference type="SUPFAM" id="SSF52418">
    <property type="entry name" value="Nucleoside phosphorylase/phosphoribosyltransferase catalytic domain"/>
    <property type="match status" value="1"/>
</dbReference>
<feature type="binding site" evidence="9">
    <location>
        <position position="223"/>
    </location>
    <ligand>
        <name>Mg(2+)</name>
        <dbReference type="ChEBI" id="CHEBI:18420"/>
        <label>2</label>
    </ligand>
</feature>
<keyword evidence="9" id="KW-0460">Magnesium</keyword>
<dbReference type="EMBL" id="JACHHU010000022">
    <property type="protein sequence ID" value="MBB6544002.1"/>
    <property type="molecule type" value="Genomic_DNA"/>
</dbReference>
<feature type="binding site" evidence="9">
    <location>
        <position position="224"/>
    </location>
    <ligand>
        <name>Mg(2+)</name>
        <dbReference type="ChEBI" id="CHEBI:18420"/>
        <label>1</label>
    </ligand>
</feature>
<reference evidence="12 13" key="1">
    <citation type="submission" date="2020-08" db="EMBL/GenBank/DDBJ databases">
        <title>Genomic Encyclopedia of Type Strains, Phase IV (KMG-IV): sequencing the most valuable type-strain genomes for metagenomic binning, comparative biology and taxonomic classification.</title>
        <authorList>
            <person name="Goeker M."/>
        </authorList>
    </citation>
    <scope>NUCLEOTIDE SEQUENCE [LARGE SCALE GENOMIC DNA]</scope>
    <source>
        <strain evidence="12 13">DSM 26287</strain>
    </source>
</reference>
<keyword evidence="6 9" id="KW-0057">Aromatic amino acid biosynthesis</keyword>
<feature type="binding site" evidence="9">
    <location>
        <position position="87"/>
    </location>
    <ligand>
        <name>5-phospho-alpha-D-ribose 1-diphosphate</name>
        <dbReference type="ChEBI" id="CHEBI:58017"/>
    </ligand>
</feature>
<dbReference type="Proteomes" id="UP000537141">
    <property type="component" value="Unassembled WGS sequence"/>
</dbReference>
<dbReference type="Gene3D" id="3.40.1030.10">
    <property type="entry name" value="Nucleoside phosphorylase/phosphoribosyltransferase catalytic domain"/>
    <property type="match status" value="1"/>
</dbReference>
<comment type="subunit">
    <text evidence="9">Homodimer.</text>
</comment>
<evidence type="ECO:0000256" key="9">
    <source>
        <dbReference type="HAMAP-Rule" id="MF_00211"/>
    </source>
</evidence>
<feature type="domain" description="Glycosyl transferase family 3" evidence="10">
    <location>
        <begin position="74"/>
        <end position="323"/>
    </location>
</feature>
<organism evidence="12 13">
    <name type="scientific">Thalassotalea piscium</name>
    <dbReference type="NCBI Taxonomy" id="1230533"/>
    <lineage>
        <taxon>Bacteria</taxon>
        <taxon>Pseudomonadati</taxon>
        <taxon>Pseudomonadota</taxon>
        <taxon>Gammaproteobacteria</taxon>
        <taxon>Alteromonadales</taxon>
        <taxon>Colwelliaceae</taxon>
        <taxon>Thalassotalea</taxon>
    </lineage>
</organism>
<dbReference type="Pfam" id="PF00591">
    <property type="entry name" value="Glycos_transf_3"/>
    <property type="match status" value="1"/>
</dbReference>
<feature type="binding site" evidence="9">
    <location>
        <position position="224"/>
    </location>
    <ligand>
        <name>Mg(2+)</name>
        <dbReference type="ChEBI" id="CHEBI:18420"/>
        <label>2</label>
    </ligand>
</feature>
<dbReference type="UniPathway" id="UPA00035">
    <property type="reaction ID" value="UER00041"/>
</dbReference>
<feature type="domain" description="Glycosyl transferase family 3 N-terminal" evidence="11">
    <location>
        <begin position="4"/>
        <end position="63"/>
    </location>
</feature>
<feature type="binding site" evidence="9">
    <location>
        <position position="79"/>
    </location>
    <ligand>
        <name>5-phospho-alpha-D-ribose 1-diphosphate</name>
        <dbReference type="ChEBI" id="CHEBI:58017"/>
    </ligand>
</feature>
<dbReference type="RefSeq" id="WP_184424769.1">
    <property type="nucleotide sequence ID" value="NZ_AP027362.1"/>
</dbReference>
<keyword evidence="3 9" id="KW-0328">Glycosyltransferase</keyword>
<dbReference type="AlphaFoldDB" id="A0A7X0NIA6"/>
<evidence type="ECO:0000256" key="1">
    <source>
        <dbReference type="ARBA" id="ARBA00004907"/>
    </source>
</evidence>
<feature type="binding site" evidence="9">
    <location>
        <begin position="82"/>
        <end position="83"/>
    </location>
    <ligand>
        <name>5-phospho-alpha-D-ribose 1-diphosphate</name>
        <dbReference type="ChEBI" id="CHEBI:58017"/>
    </ligand>
</feature>
<keyword evidence="5 9" id="KW-0822">Tryptophan biosynthesis</keyword>
<feature type="binding site" evidence="9">
    <location>
        <begin position="107"/>
        <end position="115"/>
    </location>
    <ligand>
        <name>5-phospho-alpha-D-ribose 1-diphosphate</name>
        <dbReference type="ChEBI" id="CHEBI:58017"/>
    </ligand>
</feature>
<dbReference type="SUPFAM" id="SSF47648">
    <property type="entry name" value="Nucleoside phosphorylase/phosphoribosyltransferase N-terminal domain"/>
    <property type="match status" value="1"/>
</dbReference>
<evidence type="ECO:0000259" key="11">
    <source>
        <dbReference type="Pfam" id="PF02885"/>
    </source>
</evidence>
<dbReference type="Pfam" id="PF02885">
    <property type="entry name" value="Glycos_trans_3N"/>
    <property type="match status" value="1"/>
</dbReference>
<feature type="binding site" evidence="9">
    <location>
        <position position="79"/>
    </location>
    <ligand>
        <name>anthranilate</name>
        <dbReference type="ChEBI" id="CHEBI:16567"/>
        <label>1</label>
    </ligand>
</feature>
<dbReference type="InterPro" id="IPR005940">
    <property type="entry name" value="Anthranilate_Pribosyl_Tfrase"/>
</dbReference>
<comment type="caution">
    <text evidence="9">Lacks conserved residue(s) required for the propagation of feature annotation.</text>
</comment>
<comment type="pathway">
    <text evidence="1 9">Amino-acid biosynthesis; L-tryptophan biosynthesis; L-tryptophan from chorismate: step 2/5.</text>
</comment>
<name>A0A7X0NIA6_9GAMM</name>
<evidence type="ECO:0000256" key="2">
    <source>
        <dbReference type="ARBA" id="ARBA00022605"/>
    </source>
</evidence>
<accession>A0A7X0NIA6</accession>
<dbReference type="NCBIfam" id="TIGR01245">
    <property type="entry name" value="trpD"/>
    <property type="match status" value="1"/>
</dbReference>
<dbReference type="HAMAP" id="MF_00211">
    <property type="entry name" value="TrpD"/>
    <property type="match status" value="1"/>
</dbReference>
<dbReference type="GO" id="GO:0005829">
    <property type="term" value="C:cytosol"/>
    <property type="evidence" value="ECO:0007669"/>
    <property type="project" value="TreeGrafter"/>
</dbReference>
<dbReference type="GO" id="GO:0004048">
    <property type="term" value="F:anthranilate phosphoribosyltransferase activity"/>
    <property type="evidence" value="ECO:0007669"/>
    <property type="project" value="UniProtKB-UniRule"/>
</dbReference>
<evidence type="ECO:0000256" key="8">
    <source>
        <dbReference type="ARBA" id="ARBA00061188"/>
    </source>
</evidence>
<feature type="binding site" evidence="9">
    <location>
        <position position="91"/>
    </location>
    <ligand>
        <name>Mg(2+)</name>
        <dbReference type="ChEBI" id="CHEBI:18420"/>
        <label>1</label>
    </ligand>
</feature>
<proteinExistence type="inferred from homology"/>
<evidence type="ECO:0000256" key="3">
    <source>
        <dbReference type="ARBA" id="ARBA00022676"/>
    </source>
</evidence>
<comment type="cofactor">
    <cofactor evidence="9">
        <name>Mg(2+)</name>
        <dbReference type="ChEBI" id="CHEBI:18420"/>
    </cofactor>
    <text evidence="9">Binds 2 magnesium ions per monomer.</text>
</comment>
<dbReference type="FunFam" id="3.40.1030.10:FF:000002">
    <property type="entry name" value="Anthranilate phosphoribosyltransferase"/>
    <property type="match status" value="1"/>
</dbReference>
<comment type="similarity">
    <text evidence="9">Belongs to the anthranilate phosphoribosyltransferase family.</text>
</comment>
<evidence type="ECO:0000313" key="13">
    <source>
        <dbReference type="Proteomes" id="UP000537141"/>
    </source>
</evidence>
<dbReference type="InterPro" id="IPR000312">
    <property type="entry name" value="Glycosyl_Trfase_fam3"/>
</dbReference>
<dbReference type="InterPro" id="IPR017459">
    <property type="entry name" value="Glycosyl_Trfase_fam3_N_dom"/>
</dbReference>
<dbReference type="InterPro" id="IPR036320">
    <property type="entry name" value="Glycosyl_Trfase_fam3_N_dom_sf"/>
</dbReference>
<protein>
    <recommendedName>
        <fullName evidence="9">Anthranilate phosphoribosyltransferase</fullName>
        <ecNumber evidence="9">2.4.2.18</ecNumber>
    </recommendedName>
</protein>
<gene>
    <name evidence="9" type="primary">trpD</name>
    <name evidence="12" type="ORF">HNQ55_002526</name>
</gene>
<sequence>MPNVLQLLVEGHSLSQQQAQEFFSSVFAGKVDSALLASVLTALKMKGETPEEISGAAIAVRSYAADFPAQPTGVADCVGTGGDGANTINISTTAAILGAACGLKMAKHGNRSVSSMSGSADLLEALGVNLVMAPEVASECIAKSNLCFLYAPAYHPGFKHAAPVRAAMGIRTLFNILGPLVNPACPQVMLLGVYTPTLIPTMAKSLVLTGVKRGWVVHGSGLDEIALHGATQVTEIRNGELIEKIITPTDFGLSNDLYTLDDIKGGTPQENADIIKAVLSGNGQPAHNAAVIVNCAALLYLHGKADNLQQAAEIASQVLASGKGLTTLELMASISNGEQQ</sequence>
<dbReference type="GO" id="GO:0000287">
    <property type="term" value="F:magnesium ion binding"/>
    <property type="evidence" value="ECO:0007669"/>
    <property type="project" value="UniProtKB-UniRule"/>
</dbReference>
<dbReference type="EC" id="2.4.2.18" evidence="9"/>
<dbReference type="PANTHER" id="PTHR43285:SF2">
    <property type="entry name" value="ANTHRANILATE PHOSPHORIBOSYLTRANSFERASE"/>
    <property type="match status" value="1"/>
</dbReference>
<dbReference type="InterPro" id="IPR035902">
    <property type="entry name" value="Nuc_phospho_transferase"/>
</dbReference>
<dbReference type="Gene3D" id="1.20.970.10">
    <property type="entry name" value="Transferase, Pyrimidine Nucleoside Phosphorylase, Chain C"/>
    <property type="match status" value="1"/>
</dbReference>
<dbReference type="GO" id="GO:0000162">
    <property type="term" value="P:L-tryptophan biosynthetic process"/>
    <property type="evidence" value="ECO:0007669"/>
    <property type="project" value="UniProtKB-UniRule"/>
</dbReference>
<feature type="binding site" evidence="9">
    <location>
        <begin position="89"/>
        <end position="92"/>
    </location>
    <ligand>
        <name>5-phospho-alpha-D-ribose 1-diphosphate</name>
        <dbReference type="ChEBI" id="CHEBI:58017"/>
    </ligand>
</feature>
<evidence type="ECO:0000256" key="6">
    <source>
        <dbReference type="ARBA" id="ARBA00023141"/>
    </source>
</evidence>
<keyword evidence="4 9" id="KW-0808">Transferase</keyword>
<evidence type="ECO:0000313" key="12">
    <source>
        <dbReference type="EMBL" id="MBB6544002.1"/>
    </source>
</evidence>
<feature type="binding site" evidence="9">
    <location>
        <position position="110"/>
    </location>
    <ligand>
        <name>anthranilate</name>
        <dbReference type="ChEBI" id="CHEBI:16567"/>
        <label>1</label>
    </ligand>
</feature>
<dbReference type="PANTHER" id="PTHR43285">
    <property type="entry name" value="ANTHRANILATE PHOSPHORIBOSYLTRANSFERASE"/>
    <property type="match status" value="1"/>
</dbReference>
<evidence type="ECO:0000256" key="4">
    <source>
        <dbReference type="ARBA" id="ARBA00022679"/>
    </source>
</evidence>
<comment type="catalytic activity">
    <reaction evidence="7 9">
        <text>N-(5-phospho-beta-D-ribosyl)anthranilate + diphosphate = 5-phospho-alpha-D-ribose 1-diphosphate + anthranilate</text>
        <dbReference type="Rhea" id="RHEA:11768"/>
        <dbReference type="ChEBI" id="CHEBI:16567"/>
        <dbReference type="ChEBI" id="CHEBI:18277"/>
        <dbReference type="ChEBI" id="CHEBI:33019"/>
        <dbReference type="ChEBI" id="CHEBI:58017"/>
        <dbReference type="EC" id="2.4.2.18"/>
    </reaction>
</comment>
<comment type="function">
    <text evidence="9">Catalyzes the transfer of the phosphoribosyl group of 5-phosphorylribose-1-pyrophosphate (PRPP) to anthranilate to yield N-(5'-phosphoribosyl)-anthranilate (PRA).</text>
</comment>
<evidence type="ECO:0000256" key="5">
    <source>
        <dbReference type="ARBA" id="ARBA00022822"/>
    </source>
</evidence>